<comment type="caution">
    <text evidence="2">The sequence shown here is derived from an EMBL/GenBank/DDBJ whole genome shotgun (WGS) entry which is preliminary data.</text>
</comment>
<reference evidence="2 3" key="1">
    <citation type="submission" date="2024-04" db="EMBL/GenBank/DDBJ databases">
        <title>draft genome sequnece of Paenibacillus filicis.</title>
        <authorList>
            <person name="Kim D.-U."/>
        </authorList>
    </citation>
    <scope>NUCLEOTIDE SEQUENCE [LARGE SCALE GENOMIC DNA]</scope>
    <source>
        <strain evidence="2 3">KACC14197</strain>
    </source>
</reference>
<dbReference type="Pfam" id="PF01261">
    <property type="entry name" value="AP_endonuc_2"/>
    <property type="match status" value="1"/>
</dbReference>
<dbReference type="InterPro" id="IPR036237">
    <property type="entry name" value="Xyl_isomerase-like_sf"/>
</dbReference>
<dbReference type="InterPro" id="IPR050312">
    <property type="entry name" value="IolE/XylAMocC-like"/>
</dbReference>
<evidence type="ECO:0000259" key="1">
    <source>
        <dbReference type="Pfam" id="PF01261"/>
    </source>
</evidence>
<name>A0ABU9DGM4_9BACL</name>
<dbReference type="GO" id="GO:0016853">
    <property type="term" value="F:isomerase activity"/>
    <property type="evidence" value="ECO:0007669"/>
    <property type="project" value="UniProtKB-KW"/>
</dbReference>
<dbReference type="PANTHER" id="PTHR12110">
    <property type="entry name" value="HYDROXYPYRUVATE ISOMERASE"/>
    <property type="match status" value="1"/>
</dbReference>
<evidence type="ECO:0000313" key="2">
    <source>
        <dbReference type="EMBL" id="MEK8128005.1"/>
    </source>
</evidence>
<gene>
    <name evidence="2" type="ORF">WMW72_08840</name>
</gene>
<dbReference type="PANTHER" id="PTHR12110:SF41">
    <property type="entry name" value="INOSOSE DEHYDRATASE"/>
    <property type="match status" value="1"/>
</dbReference>
<keyword evidence="2" id="KW-0413">Isomerase</keyword>
<keyword evidence="3" id="KW-1185">Reference proteome</keyword>
<sequence>MKQANIAAQLYTLRDYLKTPEDIESTLRRVKAIGYDAVQVSGMGPIDPEKLKQLADEIGLTICATHISYDRLTKDLPAVIREHQLWNCKYVGLGAMPPEYRSDEAGYVRLASEFSAIGAELAKHGLQFVYHNHKFEYTKFGERTGMDVLLEESASPDFGFELDMYWVQAGGANPVEWVNKVKGRMQVIHLKDMEIVEDQQVFAEVGRGNLNWSAIIEACRSTGVEWYVVEQDQCRRDPFESLTISYNYLKQLI</sequence>
<dbReference type="EMBL" id="JBBPCC010000004">
    <property type="protein sequence ID" value="MEK8128005.1"/>
    <property type="molecule type" value="Genomic_DNA"/>
</dbReference>
<protein>
    <submittedName>
        <fullName evidence="2">Sugar phosphate isomerase/epimerase</fullName>
    </submittedName>
</protein>
<dbReference type="RefSeq" id="WP_341415065.1">
    <property type="nucleotide sequence ID" value="NZ_JBBPCC010000004.1"/>
</dbReference>
<dbReference type="Gene3D" id="3.20.20.150">
    <property type="entry name" value="Divalent-metal-dependent TIM barrel enzymes"/>
    <property type="match status" value="1"/>
</dbReference>
<feature type="domain" description="Xylose isomerase-like TIM barrel" evidence="1">
    <location>
        <begin position="27"/>
        <end position="231"/>
    </location>
</feature>
<dbReference type="SUPFAM" id="SSF51658">
    <property type="entry name" value="Xylose isomerase-like"/>
    <property type="match status" value="1"/>
</dbReference>
<dbReference type="Proteomes" id="UP001469365">
    <property type="component" value="Unassembled WGS sequence"/>
</dbReference>
<dbReference type="InterPro" id="IPR013022">
    <property type="entry name" value="Xyl_isomerase-like_TIM-brl"/>
</dbReference>
<accession>A0ABU9DGM4</accession>
<proteinExistence type="predicted"/>
<organism evidence="2 3">
    <name type="scientific">Paenibacillus filicis</name>
    <dbReference type="NCBI Taxonomy" id="669464"/>
    <lineage>
        <taxon>Bacteria</taxon>
        <taxon>Bacillati</taxon>
        <taxon>Bacillota</taxon>
        <taxon>Bacilli</taxon>
        <taxon>Bacillales</taxon>
        <taxon>Paenibacillaceae</taxon>
        <taxon>Paenibacillus</taxon>
    </lineage>
</organism>
<evidence type="ECO:0000313" key="3">
    <source>
        <dbReference type="Proteomes" id="UP001469365"/>
    </source>
</evidence>